<dbReference type="Gene3D" id="3.90.1150.10">
    <property type="entry name" value="Aspartate Aminotransferase, domain 1"/>
    <property type="match status" value="1"/>
</dbReference>
<dbReference type="FunFam" id="3.90.1150.10:FF:000008">
    <property type="entry name" value="Cystathionine gamma-synthase"/>
    <property type="match status" value="1"/>
</dbReference>
<dbReference type="InterPro" id="IPR015421">
    <property type="entry name" value="PyrdxlP-dep_Trfase_major"/>
</dbReference>
<dbReference type="InterPro" id="IPR015422">
    <property type="entry name" value="PyrdxlP-dep_Trfase_small"/>
</dbReference>
<dbReference type="InterPro" id="IPR015424">
    <property type="entry name" value="PyrdxlP-dep_Trfase"/>
</dbReference>
<sequence>MQYTLVQRLLIRLGEIHKLMRKQSMKLDDKGYNTKIIHAGQHPDATTGALATPIFQTSTFVFENAKQGAARFALEEPGYIYTRLGNPTQTALEEKIAILEGGEAALATASGMAAISSTLLTLCGQGDHIIASEAIYGCTHALLSHSMPKFGIEVTFVDASDSENIKHAIKPNTKVIYIETPANPTLSIIDIDACAQLAHANDALLVVDNTFMSPYCQNPLKFGADIVVHSVTKYINGHGDVIGGVIVGSQEFINQARFVGVKDITGGCISPFNAWLTLRGLKTLAVRMERHCQNAMQVAKFLSSHPAVTKVYYPGLPEHPNYELGKKQMSNFGAVISFEIKGGVEAGQTVMDSVELCLLAVSLGDTETLIQHPASMTHSPMLPEERMKAGITDGLIRISVGLEDPEDIIADLEQAFNKAVF</sequence>
<evidence type="ECO:0000313" key="13">
    <source>
        <dbReference type="EMBL" id="EHM38279.1"/>
    </source>
</evidence>
<comment type="similarity">
    <text evidence="2">Belongs to the trans-sulfuration enzymes family. L-methionine gamma-lyase subfamily.</text>
</comment>
<dbReference type="EMBL" id="AGCI01000105">
    <property type="protein sequence ID" value="EHM38279.1"/>
    <property type="molecule type" value="Genomic_DNA"/>
</dbReference>
<dbReference type="NCBIfam" id="TIGR01328">
    <property type="entry name" value="met_gam_lyase"/>
    <property type="match status" value="1"/>
</dbReference>
<dbReference type="PIRSF" id="PIRSF001434">
    <property type="entry name" value="CGS"/>
    <property type="match status" value="1"/>
</dbReference>
<dbReference type="InterPro" id="IPR000277">
    <property type="entry name" value="Cys/Met-Metab_PyrdxlP-dep_enz"/>
</dbReference>
<evidence type="ECO:0000256" key="2">
    <source>
        <dbReference type="ARBA" id="ARBA00008667"/>
    </source>
</evidence>
<feature type="modified residue" description="N6-(pyridoxal phosphate)lysine" evidence="11">
    <location>
        <position position="233"/>
    </location>
</feature>
<evidence type="ECO:0000256" key="10">
    <source>
        <dbReference type="ARBA" id="ARBA00078333"/>
    </source>
</evidence>
<dbReference type="PATRIC" id="fig|1002364.3.peg.3953"/>
<keyword evidence="6 13" id="KW-0456">Lyase</keyword>
<evidence type="ECO:0000256" key="3">
    <source>
        <dbReference type="ARBA" id="ARBA00012222"/>
    </source>
</evidence>
<evidence type="ECO:0000256" key="1">
    <source>
        <dbReference type="ARBA" id="ARBA00001933"/>
    </source>
</evidence>
<comment type="caution">
    <text evidence="13">The sequence shown here is derived from an EMBL/GenBank/DDBJ whole genome shotgun (WGS) entry which is preliminary data.</text>
</comment>
<keyword evidence="5 11" id="KW-0663">Pyridoxal phosphate</keyword>
<evidence type="ECO:0000256" key="7">
    <source>
        <dbReference type="ARBA" id="ARBA00049180"/>
    </source>
</evidence>
<dbReference type="EC" id="4.4.1.11" evidence="3"/>
<dbReference type="GO" id="GO:0030170">
    <property type="term" value="F:pyridoxal phosphate binding"/>
    <property type="evidence" value="ECO:0007669"/>
    <property type="project" value="InterPro"/>
</dbReference>
<dbReference type="GO" id="GO:0018826">
    <property type="term" value="F:methionine gamma-lyase activity"/>
    <property type="evidence" value="ECO:0007669"/>
    <property type="project" value="UniProtKB-EC"/>
</dbReference>
<dbReference type="HOGENOM" id="CLU_018986_2_0_6"/>
<dbReference type="FunFam" id="3.40.640.10:FF:000046">
    <property type="entry name" value="Cystathionine gamma-lyase"/>
    <property type="match status" value="1"/>
</dbReference>
<dbReference type="AlphaFoldDB" id="G9YCS1"/>
<gene>
    <name evidence="13" type="ORF">HMPREF0454_04399</name>
</gene>
<organism evidence="13 14">
    <name type="scientific">Hafnia alvei ATCC 51873</name>
    <dbReference type="NCBI Taxonomy" id="1002364"/>
    <lineage>
        <taxon>Bacteria</taxon>
        <taxon>Pseudomonadati</taxon>
        <taxon>Pseudomonadota</taxon>
        <taxon>Gammaproteobacteria</taxon>
        <taxon>Enterobacterales</taxon>
        <taxon>Hafniaceae</taxon>
        <taxon>Hafnia</taxon>
    </lineage>
</organism>
<dbReference type="SUPFAM" id="SSF53383">
    <property type="entry name" value="PLP-dependent transferases"/>
    <property type="match status" value="1"/>
</dbReference>
<evidence type="ECO:0000256" key="8">
    <source>
        <dbReference type="ARBA" id="ARBA00050802"/>
    </source>
</evidence>
<dbReference type="PANTHER" id="PTHR11808">
    <property type="entry name" value="TRANS-SULFURATION ENZYME FAMILY MEMBER"/>
    <property type="match status" value="1"/>
</dbReference>
<dbReference type="Pfam" id="PF01053">
    <property type="entry name" value="Cys_Met_Meta_PP"/>
    <property type="match status" value="1"/>
</dbReference>
<dbReference type="GO" id="GO:0005737">
    <property type="term" value="C:cytoplasm"/>
    <property type="evidence" value="ECO:0007669"/>
    <property type="project" value="TreeGrafter"/>
</dbReference>
<comment type="catalytic activity">
    <reaction evidence="8">
        <text>L-homocysteine + H2O = 2-oxobutanoate + hydrogen sulfide + NH4(+) + H(+)</text>
        <dbReference type="Rhea" id="RHEA:14501"/>
        <dbReference type="ChEBI" id="CHEBI:15377"/>
        <dbReference type="ChEBI" id="CHEBI:15378"/>
        <dbReference type="ChEBI" id="CHEBI:16763"/>
        <dbReference type="ChEBI" id="CHEBI:28938"/>
        <dbReference type="ChEBI" id="CHEBI:29919"/>
        <dbReference type="ChEBI" id="CHEBI:58199"/>
        <dbReference type="EC" id="4.4.1.2"/>
    </reaction>
</comment>
<dbReference type="GO" id="GO:0019346">
    <property type="term" value="P:transsulfuration"/>
    <property type="evidence" value="ECO:0007669"/>
    <property type="project" value="InterPro"/>
</dbReference>
<evidence type="ECO:0000256" key="12">
    <source>
        <dbReference type="RuleBase" id="RU362118"/>
    </source>
</evidence>
<evidence type="ECO:0000256" key="11">
    <source>
        <dbReference type="PIRSR" id="PIRSR001434-2"/>
    </source>
</evidence>
<dbReference type="CDD" id="cd00614">
    <property type="entry name" value="CGS_like"/>
    <property type="match status" value="1"/>
</dbReference>
<protein>
    <recommendedName>
        <fullName evidence="4">L-methionine gamma-lyase</fullName>
        <ecNumber evidence="3">4.4.1.11</ecNumber>
    </recommendedName>
    <alternativeName>
        <fullName evidence="10">L-methionine-alpha-deamino-gamma-mercaptomethane-lyase</fullName>
    </alternativeName>
</protein>
<evidence type="ECO:0000256" key="9">
    <source>
        <dbReference type="ARBA" id="ARBA00064130"/>
    </source>
</evidence>
<name>G9YCS1_HAFAL</name>
<dbReference type="GO" id="GO:0047982">
    <property type="term" value="F:homocysteine desulfhydrase activity"/>
    <property type="evidence" value="ECO:0007669"/>
    <property type="project" value="UniProtKB-EC"/>
</dbReference>
<dbReference type="InterPro" id="IPR006237">
    <property type="entry name" value="L-Met_gamma_lys"/>
</dbReference>
<reference evidence="13 14" key="1">
    <citation type="submission" date="2011-08" db="EMBL/GenBank/DDBJ databases">
        <authorList>
            <person name="Weinstock G."/>
            <person name="Sodergren E."/>
            <person name="Clifton S."/>
            <person name="Fulton L."/>
            <person name="Fulton B."/>
            <person name="Courtney L."/>
            <person name="Fronick C."/>
            <person name="Harrison M."/>
            <person name="Strong C."/>
            <person name="Farmer C."/>
            <person name="Delahaunty K."/>
            <person name="Markovic C."/>
            <person name="Hall O."/>
            <person name="Minx P."/>
            <person name="Tomlinson C."/>
            <person name="Mitreva M."/>
            <person name="Hou S."/>
            <person name="Chen J."/>
            <person name="Wollam A."/>
            <person name="Pepin K.H."/>
            <person name="Johnson M."/>
            <person name="Bhonagiri V."/>
            <person name="Zhang X."/>
            <person name="Suruliraj S."/>
            <person name="Warren W."/>
            <person name="Chinwalla A."/>
            <person name="Mardis E.R."/>
            <person name="Wilson R.K."/>
        </authorList>
    </citation>
    <scope>NUCLEOTIDE SEQUENCE [LARGE SCALE GENOMIC DNA]</scope>
    <source>
        <strain evidence="13 14">ATCC 51873</strain>
    </source>
</reference>
<proteinExistence type="inferred from homology"/>
<comment type="catalytic activity">
    <reaction evidence="7">
        <text>L-methionine + H2O = methanethiol + 2-oxobutanoate + NH4(+)</text>
        <dbReference type="Rhea" id="RHEA:23800"/>
        <dbReference type="ChEBI" id="CHEBI:15377"/>
        <dbReference type="ChEBI" id="CHEBI:16007"/>
        <dbReference type="ChEBI" id="CHEBI:16763"/>
        <dbReference type="ChEBI" id="CHEBI:28938"/>
        <dbReference type="ChEBI" id="CHEBI:57844"/>
        <dbReference type="EC" id="4.4.1.11"/>
    </reaction>
</comment>
<comment type="cofactor">
    <cofactor evidence="1 12">
        <name>pyridoxal 5'-phosphate</name>
        <dbReference type="ChEBI" id="CHEBI:597326"/>
    </cofactor>
</comment>
<accession>G9YCS1</accession>
<evidence type="ECO:0000313" key="14">
    <source>
        <dbReference type="Proteomes" id="UP000005959"/>
    </source>
</evidence>
<evidence type="ECO:0000256" key="4">
    <source>
        <dbReference type="ARBA" id="ARBA00019040"/>
    </source>
</evidence>
<evidence type="ECO:0000256" key="5">
    <source>
        <dbReference type="ARBA" id="ARBA00022898"/>
    </source>
</evidence>
<evidence type="ECO:0000256" key="6">
    <source>
        <dbReference type="ARBA" id="ARBA00023239"/>
    </source>
</evidence>
<dbReference type="Gene3D" id="3.40.640.10">
    <property type="entry name" value="Type I PLP-dependent aspartate aminotransferase-like (Major domain)"/>
    <property type="match status" value="1"/>
</dbReference>
<dbReference type="PANTHER" id="PTHR11808:SF80">
    <property type="entry name" value="CYSTATHIONINE GAMMA-LYASE"/>
    <property type="match status" value="1"/>
</dbReference>
<comment type="subunit">
    <text evidence="9">Homotetramer; dimer of active dimers.</text>
</comment>
<dbReference type="Proteomes" id="UP000005959">
    <property type="component" value="Unassembled WGS sequence"/>
</dbReference>